<feature type="binding site" evidence="8">
    <location>
        <position position="104"/>
    </location>
    <ligand>
        <name>Mg(2+)</name>
        <dbReference type="ChEBI" id="CHEBI:18420"/>
    </ligand>
</feature>
<dbReference type="CDD" id="cd18731">
    <property type="entry name" value="PIN_NgFitB-like"/>
    <property type="match status" value="1"/>
</dbReference>
<accession>A0AA44CDA4</accession>
<evidence type="ECO:0000256" key="1">
    <source>
        <dbReference type="ARBA" id="ARBA00001946"/>
    </source>
</evidence>
<dbReference type="EC" id="3.1.-.-" evidence="8"/>
<dbReference type="HAMAP" id="MF_00265">
    <property type="entry name" value="VapC_Nob1"/>
    <property type="match status" value="1"/>
</dbReference>
<protein>
    <recommendedName>
        <fullName evidence="8">Ribonuclease VapC</fullName>
        <shortName evidence="8">RNase VapC</shortName>
        <ecNumber evidence="8">3.1.-.-</ecNumber>
    </recommendedName>
    <alternativeName>
        <fullName evidence="8">Toxin VapC</fullName>
    </alternativeName>
</protein>
<dbReference type="InterPro" id="IPR002716">
    <property type="entry name" value="PIN_dom"/>
</dbReference>
<gene>
    <name evidence="8" type="primary">vapC</name>
    <name evidence="10" type="ORF">G8E10_23550</name>
</gene>
<dbReference type="Pfam" id="PF01850">
    <property type="entry name" value="PIN"/>
    <property type="match status" value="1"/>
</dbReference>
<reference evidence="10" key="1">
    <citation type="submission" date="2020-03" db="EMBL/GenBank/DDBJ databases">
        <title>Ferranicluibacter endophyticum gen. nov., sp. nov., a new genus isolated from Rubus ulmifolius Schott. stem.</title>
        <authorList>
            <person name="Roca-Couso R."/>
            <person name="Flores-Felix J.D."/>
            <person name="Igual J.M."/>
            <person name="Rivas R."/>
        </authorList>
    </citation>
    <scope>NUCLEOTIDE SEQUENCE</scope>
    <source>
        <strain evidence="10">CRRU44</strain>
    </source>
</reference>
<comment type="caution">
    <text evidence="10">The sequence shown here is derived from an EMBL/GenBank/DDBJ whole genome shotgun (WGS) entry which is preliminary data.</text>
</comment>
<dbReference type="EMBL" id="JAANCM010000017">
    <property type="protein sequence ID" value="NHT78679.1"/>
    <property type="molecule type" value="Genomic_DNA"/>
</dbReference>
<comment type="function">
    <text evidence="8">Toxic component of a toxin-antitoxin (TA) system. An RNase.</text>
</comment>
<dbReference type="GO" id="GO:0000287">
    <property type="term" value="F:magnesium ion binding"/>
    <property type="evidence" value="ECO:0007669"/>
    <property type="project" value="UniProtKB-UniRule"/>
</dbReference>
<evidence type="ECO:0000313" key="11">
    <source>
        <dbReference type="Proteomes" id="UP001155840"/>
    </source>
</evidence>
<dbReference type="Proteomes" id="UP001155840">
    <property type="component" value="Unassembled WGS sequence"/>
</dbReference>
<dbReference type="Gene3D" id="3.40.50.1010">
    <property type="entry name" value="5'-nuclease"/>
    <property type="match status" value="1"/>
</dbReference>
<keyword evidence="5 8" id="KW-0378">Hydrolase</keyword>
<evidence type="ECO:0000256" key="2">
    <source>
        <dbReference type="ARBA" id="ARBA00022649"/>
    </source>
</evidence>
<dbReference type="GO" id="GO:0016787">
    <property type="term" value="F:hydrolase activity"/>
    <property type="evidence" value="ECO:0007669"/>
    <property type="project" value="UniProtKB-KW"/>
</dbReference>
<keyword evidence="4 8" id="KW-0479">Metal-binding</keyword>
<sequence>MIILDTNVVSEPLRKMPSERVLAWLDAQPTDALYLTTITAAEILSGMAIMPTGRRKDMLREALEHLLSTVFRGRILPFDMQAAREFAVISQKAREKGAGVGMADAQIAAIAVATGFSVATRDVAPFTASGLHVINPWTA</sequence>
<dbReference type="InterPro" id="IPR050556">
    <property type="entry name" value="Type_II_TA_system_RNase"/>
</dbReference>
<feature type="domain" description="PIN" evidence="9">
    <location>
        <begin position="2"/>
        <end position="122"/>
    </location>
</feature>
<feature type="binding site" evidence="8">
    <location>
        <position position="5"/>
    </location>
    <ligand>
        <name>Mg(2+)</name>
        <dbReference type="ChEBI" id="CHEBI:18420"/>
    </ligand>
</feature>
<evidence type="ECO:0000256" key="3">
    <source>
        <dbReference type="ARBA" id="ARBA00022722"/>
    </source>
</evidence>
<evidence type="ECO:0000256" key="6">
    <source>
        <dbReference type="ARBA" id="ARBA00022842"/>
    </source>
</evidence>
<keyword evidence="6 8" id="KW-0460">Magnesium</keyword>
<evidence type="ECO:0000256" key="7">
    <source>
        <dbReference type="ARBA" id="ARBA00038093"/>
    </source>
</evidence>
<evidence type="ECO:0000256" key="5">
    <source>
        <dbReference type="ARBA" id="ARBA00022801"/>
    </source>
</evidence>
<dbReference type="GO" id="GO:0004540">
    <property type="term" value="F:RNA nuclease activity"/>
    <property type="evidence" value="ECO:0007669"/>
    <property type="project" value="InterPro"/>
</dbReference>
<evidence type="ECO:0000313" key="10">
    <source>
        <dbReference type="EMBL" id="NHT78679.1"/>
    </source>
</evidence>
<keyword evidence="8" id="KW-0800">Toxin</keyword>
<evidence type="ECO:0000256" key="4">
    <source>
        <dbReference type="ARBA" id="ARBA00022723"/>
    </source>
</evidence>
<dbReference type="PANTHER" id="PTHR33653:SF1">
    <property type="entry name" value="RIBONUCLEASE VAPC2"/>
    <property type="match status" value="1"/>
</dbReference>
<dbReference type="SUPFAM" id="SSF88723">
    <property type="entry name" value="PIN domain-like"/>
    <property type="match status" value="1"/>
</dbReference>
<dbReference type="PANTHER" id="PTHR33653">
    <property type="entry name" value="RIBONUCLEASE VAPC2"/>
    <property type="match status" value="1"/>
</dbReference>
<dbReference type="InterPro" id="IPR029060">
    <property type="entry name" value="PIN-like_dom_sf"/>
</dbReference>
<comment type="cofactor">
    <cofactor evidence="1 8">
        <name>Mg(2+)</name>
        <dbReference type="ChEBI" id="CHEBI:18420"/>
    </cofactor>
</comment>
<name>A0AA44CDA4_9HYPH</name>
<proteinExistence type="inferred from homology"/>
<keyword evidence="2 8" id="KW-1277">Toxin-antitoxin system</keyword>
<evidence type="ECO:0000259" key="9">
    <source>
        <dbReference type="Pfam" id="PF01850"/>
    </source>
</evidence>
<organism evidence="10 11">
    <name type="scientific">Ferranicluibacter rubi</name>
    <dbReference type="NCBI Taxonomy" id="2715133"/>
    <lineage>
        <taxon>Bacteria</taxon>
        <taxon>Pseudomonadati</taxon>
        <taxon>Pseudomonadota</taxon>
        <taxon>Alphaproteobacteria</taxon>
        <taxon>Hyphomicrobiales</taxon>
        <taxon>Rhizobiaceae</taxon>
        <taxon>Ferranicluibacter</taxon>
    </lineage>
</organism>
<keyword evidence="3 8" id="KW-0540">Nuclease</keyword>
<dbReference type="GO" id="GO:0090729">
    <property type="term" value="F:toxin activity"/>
    <property type="evidence" value="ECO:0007669"/>
    <property type="project" value="UniProtKB-KW"/>
</dbReference>
<dbReference type="AlphaFoldDB" id="A0AA44CDA4"/>
<dbReference type="RefSeq" id="WP_167130890.1">
    <property type="nucleotide sequence ID" value="NZ_JAANCM010000017.1"/>
</dbReference>
<evidence type="ECO:0000256" key="8">
    <source>
        <dbReference type="HAMAP-Rule" id="MF_00265"/>
    </source>
</evidence>
<keyword evidence="11" id="KW-1185">Reference proteome</keyword>
<dbReference type="InterPro" id="IPR022907">
    <property type="entry name" value="VapC_family"/>
</dbReference>
<comment type="similarity">
    <text evidence="7 8">Belongs to the PINc/VapC protein family.</text>
</comment>